<protein>
    <recommendedName>
        <fullName evidence="4">Lipoprotein</fullName>
    </recommendedName>
</protein>
<reference evidence="2" key="1">
    <citation type="submission" date="2020-09" db="EMBL/GenBank/DDBJ databases">
        <title>A novel bacterium of genus Paenibacillus, isolated from South China Sea.</title>
        <authorList>
            <person name="Huang H."/>
            <person name="Mo K."/>
            <person name="Hu Y."/>
        </authorList>
    </citation>
    <scope>NUCLEOTIDE SEQUENCE</scope>
    <source>
        <strain evidence="2">IB182363</strain>
    </source>
</reference>
<dbReference type="Proteomes" id="UP000639396">
    <property type="component" value="Unassembled WGS sequence"/>
</dbReference>
<name>A0A927CD79_9BACL</name>
<sequence length="197" mass="22326">MEIINRFLLGIISFIIIVGCSNQDRLAKHELQPSVPASIKPDLTDSETPQPNINVSNDPKILEPELNTSCNEAQKYGNEISEEFIKLNIRFGIGPDDVSAFFGNPCGLGGNALNGLTEWRYDYYADQNYKFMPDTQISMYDDIGLKSGKMRLQLFIGWLDNKSAYYSIFYISKDGEIINSYDAPEELKNRVFEVVDE</sequence>
<dbReference type="PROSITE" id="PS51257">
    <property type="entry name" value="PROKAR_LIPOPROTEIN"/>
    <property type="match status" value="1"/>
</dbReference>
<evidence type="ECO:0000313" key="2">
    <source>
        <dbReference type="EMBL" id="MBD2864533.1"/>
    </source>
</evidence>
<comment type="caution">
    <text evidence="2">The sequence shown here is derived from an EMBL/GenBank/DDBJ whole genome shotgun (WGS) entry which is preliminary data.</text>
</comment>
<evidence type="ECO:0000313" key="3">
    <source>
        <dbReference type="Proteomes" id="UP000639396"/>
    </source>
</evidence>
<dbReference type="AlphaFoldDB" id="A0A927CD79"/>
<feature type="compositionally biased region" description="Polar residues" evidence="1">
    <location>
        <begin position="46"/>
        <end position="57"/>
    </location>
</feature>
<keyword evidence="3" id="KW-1185">Reference proteome</keyword>
<organism evidence="2 3">
    <name type="scientific">Paenibacillus oceani</name>
    <dbReference type="NCBI Taxonomy" id="2772510"/>
    <lineage>
        <taxon>Bacteria</taxon>
        <taxon>Bacillati</taxon>
        <taxon>Bacillota</taxon>
        <taxon>Bacilli</taxon>
        <taxon>Bacillales</taxon>
        <taxon>Paenibacillaceae</taxon>
        <taxon>Paenibacillus</taxon>
    </lineage>
</organism>
<dbReference type="RefSeq" id="WP_190930155.1">
    <property type="nucleotide sequence ID" value="NZ_JACXJA010000030.1"/>
</dbReference>
<feature type="region of interest" description="Disordered" evidence="1">
    <location>
        <begin position="37"/>
        <end position="59"/>
    </location>
</feature>
<gene>
    <name evidence="2" type="ORF">IDH45_21315</name>
</gene>
<dbReference type="EMBL" id="JACXJA010000030">
    <property type="protein sequence ID" value="MBD2864533.1"/>
    <property type="molecule type" value="Genomic_DNA"/>
</dbReference>
<evidence type="ECO:0008006" key="4">
    <source>
        <dbReference type="Google" id="ProtNLM"/>
    </source>
</evidence>
<evidence type="ECO:0000256" key="1">
    <source>
        <dbReference type="SAM" id="MobiDB-lite"/>
    </source>
</evidence>
<proteinExistence type="predicted"/>
<accession>A0A927CD79</accession>